<dbReference type="InterPro" id="IPR003661">
    <property type="entry name" value="HisK_dim/P_dom"/>
</dbReference>
<evidence type="ECO:0000313" key="10">
    <source>
        <dbReference type="Proteomes" id="UP001371305"/>
    </source>
</evidence>
<dbReference type="PANTHER" id="PTHR42878">
    <property type="entry name" value="TWO-COMPONENT HISTIDINE KINASE"/>
    <property type="match status" value="1"/>
</dbReference>
<dbReference type="CDD" id="cd00075">
    <property type="entry name" value="HATPase"/>
    <property type="match status" value="1"/>
</dbReference>
<keyword evidence="7" id="KW-1133">Transmembrane helix</keyword>
<keyword evidence="5 9" id="KW-0418">Kinase</keyword>
<dbReference type="PANTHER" id="PTHR42878:SF15">
    <property type="entry name" value="BACTERIOPHYTOCHROME"/>
    <property type="match status" value="1"/>
</dbReference>
<dbReference type="Gene3D" id="3.30.565.10">
    <property type="entry name" value="Histidine kinase-like ATPase, C-terminal domain"/>
    <property type="match status" value="1"/>
</dbReference>
<dbReference type="SUPFAM" id="SSF55874">
    <property type="entry name" value="ATPase domain of HSP90 chaperone/DNA topoisomerase II/histidine kinase"/>
    <property type="match status" value="1"/>
</dbReference>
<accession>A0ABU9AZ20</accession>
<dbReference type="PRINTS" id="PR00344">
    <property type="entry name" value="BCTRLSENSOR"/>
</dbReference>
<dbReference type="Pfam" id="PF02518">
    <property type="entry name" value="HATPase_c"/>
    <property type="match status" value="1"/>
</dbReference>
<keyword evidence="7" id="KW-0812">Transmembrane</keyword>
<dbReference type="InterPro" id="IPR058544">
    <property type="entry name" value="ETR1_N"/>
</dbReference>
<dbReference type="RefSeq" id="WP_341406005.1">
    <property type="nucleotide sequence ID" value="NZ_JBBUKT010000007.1"/>
</dbReference>
<sequence>MHSALASLGILFDTSDFPARWHCGHWTPVHGWFHIISDLAIAAAYSVIPVALAGYWWLKRSELAFPRLFWLFAAFIFSCGSTHVIEAVIFYHPIYRISAVMKVITAIASWATVIALLRIAPQAIHLPGLQRANARLEEQLQRTRSAELALERSNRDLQAFTGLVTHDLRNPLTSALFATELAREAANKGMYPALTGQLAQAVQSLRQMEALIRELHGDALLRSNTGEMKNVMLDDVVTSARLNLAPLIADREANIEVKALPQIQGSYTMLVQLFINLFENAIKYAGDTVPNILVEELERKNGHVVVRVSDQGVGVPPHALEAIFESGVRGDNAHHLPGSGLGLAFARRIMQAHDGTISALSVSEGAAFELKFPSFPSESSVSPDSIQNTGA</sequence>
<dbReference type="InterPro" id="IPR036097">
    <property type="entry name" value="HisK_dim/P_sf"/>
</dbReference>
<evidence type="ECO:0000259" key="8">
    <source>
        <dbReference type="PROSITE" id="PS50109"/>
    </source>
</evidence>
<comment type="caution">
    <text evidence="9">The sequence shown here is derived from an EMBL/GenBank/DDBJ whole genome shotgun (WGS) entry which is preliminary data.</text>
</comment>
<keyword evidence="4" id="KW-0808">Transferase</keyword>
<dbReference type="EC" id="2.7.13.3" evidence="2"/>
<dbReference type="InterPro" id="IPR005467">
    <property type="entry name" value="His_kinase_dom"/>
</dbReference>
<dbReference type="CDD" id="cd00082">
    <property type="entry name" value="HisKA"/>
    <property type="match status" value="1"/>
</dbReference>
<dbReference type="GO" id="GO:0016301">
    <property type="term" value="F:kinase activity"/>
    <property type="evidence" value="ECO:0007669"/>
    <property type="project" value="UniProtKB-KW"/>
</dbReference>
<evidence type="ECO:0000256" key="6">
    <source>
        <dbReference type="SAM" id="Coils"/>
    </source>
</evidence>
<dbReference type="InterPro" id="IPR050351">
    <property type="entry name" value="BphY/WalK/GraS-like"/>
</dbReference>
<keyword evidence="7" id="KW-0472">Membrane</keyword>
<dbReference type="SMART" id="SM00387">
    <property type="entry name" value="HATPase_c"/>
    <property type="match status" value="1"/>
</dbReference>
<name>A0ABU9AZ20_9BACT</name>
<feature type="transmembrane region" description="Helical" evidence="7">
    <location>
        <begin position="68"/>
        <end position="91"/>
    </location>
</feature>
<proteinExistence type="predicted"/>
<evidence type="ECO:0000256" key="2">
    <source>
        <dbReference type="ARBA" id="ARBA00012438"/>
    </source>
</evidence>
<evidence type="ECO:0000256" key="1">
    <source>
        <dbReference type="ARBA" id="ARBA00000085"/>
    </source>
</evidence>
<feature type="transmembrane region" description="Helical" evidence="7">
    <location>
        <begin position="32"/>
        <end position="56"/>
    </location>
</feature>
<dbReference type="PROSITE" id="PS50109">
    <property type="entry name" value="HIS_KIN"/>
    <property type="match status" value="1"/>
</dbReference>
<feature type="coiled-coil region" evidence="6">
    <location>
        <begin position="126"/>
        <end position="153"/>
    </location>
</feature>
<dbReference type="Pfam" id="PF25487">
    <property type="entry name" value="ETR1_N"/>
    <property type="match status" value="1"/>
</dbReference>
<dbReference type="SUPFAM" id="SSF47384">
    <property type="entry name" value="Homodimeric domain of signal transducing histidine kinase"/>
    <property type="match status" value="1"/>
</dbReference>
<feature type="transmembrane region" description="Helical" evidence="7">
    <location>
        <begin position="97"/>
        <end position="117"/>
    </location>
</feature>
<keyword evidence="3" id="KW-0597">Phosphoprotein</keyword>
<dbReference type="SMART" id="SM00388">
    <property type="entry name" value="HisKA"/>
    <property type="match status" value="1"/>
</dbReference>
<evidence type="ECO:0000256" key="4">
    <source>
        <dbReference type="ARBA" id="ARBA00022679"/>
    </source>
</evidence>
<dbReference type="InterPro" id="IPR004358">
    <property type="entry name" value="Sig_transdc_His_kin-like_C"/>
</dbReference>
<dbReference type="Proteomes" id="UP001371305">
    <property type="component" value="Unassembled WGS sequence"/>
</dbReference>
<dbReference type="InterPro" id="IPR036890">
    <property type="entry name" value="HATPase_C_sf"/>
</dbReference>
<dbReference type="Pfam" id="PF00512">
    <property type="entry name" value="HisKA"/>
    <property type="match status" value="1"/>
</dbReference>
<protein>
    <recommendedName>
        <fullName evidence="2">histidine kinase</fullName>
        <ecNumber evidence="2">2.7.13.3</ecNumber>
    </recommendedName>
</protein>
<evidence type="ECO:0000313" key="9">
    <source>
        <dbReference type="EMBL" id="MEK7952247.1"/>
    </source>
</evidence>
<evidence type="ECO:0000256" key="5">
    <source>
        <dbReference type="ARBA" id="ARBA00022777"/>
    </source>
</evidence>
<gene>
    <name evidence="9" type="ORF">WKV53_17185</name>
</gene>
<reference evidence="9 10" key="1">
    <citation type="submission" date="2024-04" db="EMBL/GenBank/DDBJ databases">
        <title>Luteolibacter sp. isolated from soil.</title>
        <authorList>
            <person name="An J."/>
        </authorList>
    </citation>
    <scope>NUCLEOTIDE SEQUENCE [LARGE SCALE GENOMIC DNA]</scope>
    <source>
        <strain evidence="9 10">Y139</strain>
    </source>
</reference>
<feature type="domain" description="Histidine kinase" evidence="8">
    <location>
        <begin position="163"/>
        <end position="376"/>
    </location>
</feature>
<keyword evidence="6" id="KW-0175">Coiled coil</keyword>
<keyword evidence="10" id="KW-1185">Reference proteome</keyword>
<evidence type="ECO:0000256" key="3">
    <source>
        <dbReference type="ARBA" id="ARBA00022553"/>
    </source>
</evidence>
<dbReference type="EMBL" id="JBBUKT010000007">
    <property type="protein sequence ID" value="MEK7952247.1"/>
    <property type="molecule type" value="Genomic_DNA"/>
</dbReference>
<dbReference type="InterPro" id="IPR003594">
    <property type="entry name" value="HATPase_dom"/>
</dbReference>
<organism evidence="9 10">
    <name type="scientific">Luteolibacter soli</name>
    <dbReference type="NCBI Taxonomy" id="3135280"/>
    <lineage>
        <taxon>Bacteria</taxon>
        <taxon>Pseudomonadati</taxon>
        <taxon>Verrucomicrobiota</taxon>
        <taxon>Verrucomicrobiia</taxon>
        <taxon>Verrucomicrobiales</taxon>
        <taxon>Verrucomicrobiaceae</taxon>
        <taxon>Luteolibacter</taxon>
    </lineage>
</organism>
<evidence type="ECO:0000256" key="7">
    <source>
        <dbReference type="SAM" id="Phobius"/>
    </source>
</evidence>
<dbReference type="Gene3D" id="1.10.287.130">
    <property type="match status" value="1"/>
</dbReference>
<comment type="catalytic activity">
    <reaction evidence="1">
        <text>ATP + protein L-histidine = ADP + protein N-phospho-L-histidine.</text>
        <dbReference type="EC" id="2.7.13.3"/>
    </reaction>
</comment>